<protein>
    <recommendedName>
        <fullName evidence="3">histidine kinase</fullName>
        <ecNumber evidence="3">2.7.13.3</ecNumber>
    </recommendedName>
</protein>
<dbReference type="PRINTS" id="PR00344">
    <property type="entry name" value="BCTRLSENSOR"/>
</dbReference>
<keyword evidence="5" id="KW-0808">Transferase</keyword>
<organism evidence="15 16">
    <name type="scientific">Actinomycetospora endophytica</name>
    <dbReference type="NCBI Taxonomy" id="2291215"/>
    <lineage>
        <taxon>Bacteria</taxon>
        <taxon>Bacillati</taxon>
        <taxon>Actinomycetota</taxon>
        <taxon>Actinomycetes</taxon>
        <taxon>Pseudonocardiales</taxon>
        <taxon>Pseudonocardiaceae</taxon>
        <taxon>Actinomycetospora</taxon>
    </lineage>
</organism>
<evidence type="ECO:0000256" key="2">
    <source>
        <dbReference type="ARBA" id="ARBA00004236"/>
    </source>
</evidence>
<sequence length="478" mass="50213">MPLRVRLALGFALGTALLIGVVGLGFVLQLRTSLYATLDVGLASRAATLTEQYTSGGLPALRTTRDEEPVQVVSADGRVVVSSTDLTGGPVLDQRALAAVLARRVDGAGPLGFTTGDEHERTRFLATVLSDRDGLVLVVGTGTDIADAADEHVDTGLLILGPIAVIAAGLGAWWLSGAALRPVERMRRQSAGLARHDDGTHLAVPGTRDEIASLAATLNELLDRQRQALTQERQALERERGFVADAGHELRTPLATLRAELELAGRPGRDRDELVEAITSAAGETDRLIRLAEDLLTLARADGSGGFLRARTVDLAEVTASAARAASAVGDRRDVDVVVDSPPHLEADVDPDRLRQALDNVLANAIRHSPEHAVVTLTLTGEDDRAVFAVADDGPGFPADFLPHAFERFRRADTARARSDGGSGLGLAIVETITHAHHGRVRAANRAEGGALVEIDLPRSAGDGGSVPDGDRTAAVPS</sequence>
<dbReference type="Gene3D" id="1.10.287.130">
    <property type="match status" value="1"/>
</dbReference>
<keyword evidence="8 12" id="KW-1133">Transmembrane helix</keyword>
<dbReference type="InterPro" id="IPR004358">
    <property type="entry name" value="Sig_transdc_His_kin-like_C"/>
</dbReference>
<dbReference type="Pfam" id="PF02518">
    <property type="entry name" value="HATPase_c"/>
    <property type="match status" value="1"/>
</dbReference>
<dbReference type="SMART" id="SM00388">
    <property type="entry name" value="HisKA"/>
    <property type="match status" value="1"/>
</dbReference>
<proteinExistence type="predicted"/>
<dbReference type="Pfam" id="PF00672">
    <property type="entry name" value="HAMP"/>
    <property type="match status" value="1"/>
</dbReference>
<dbReference type="EC" id="2.7.13.3" evidence="3"/>
<gene>
    <name evidence="15" type="ORF">LQ327_20640</name>
</gene>
<evidence type="ECO:0000256" key="8">
    <source>
        <dbReference type="ARBA" id="ARBA00022989"/>
    </source>
</evidence>
<name>A0ABS8PCA7_9PSEU</name>
<keyword evidence="6 12" id="KW-0812">Transmembrane</keyword>
<feature type="transmembrane region" description="Helical" evidence="12">
    <location>
        <begin position="157"/>
        <end position="180"/>
    </location>
</feature>
<evidence type="ECO:0000256" key="1">
    <source>
        <dbReference type="ARBA" id="ARBA00000085"/>
    </source>
</evidence>
<feature type="domain" description="Histidine kinase" evidence="13">
    <location>
        <begin position="245"/>
        <end position="461"/>
    </location>
</feature>
<keyword evidence="7" id="KW-0418">Kinase</keyword>
<feature type="region of interest" description="Disordered" evidence="11">
    <location>
        <begin position="457"/>
        <end position="478"/>
    </location>
</feature>
<dbReference type="InterPro" id="IPR003661">
    <property type="entry name" value="HisK_dim/P_dom"/>
</dbReference>
<dbReference type="SUPFAM" id="SSF55874">
    <property type="entry name" value="ATPase domain of HSP90 chaperone/DNA topoisomerase II/histidine kinase"/>
    <property type="match status" value="1"/>
</dbReference>
<dbReference type="PANTHER" id="PTHR45436:SF5">
    <property type="entry name" value="SENSOR HISTIDINE KINASE TRCS"/>
    <property type="match status" value="1"/>
</dbReference>
<comment type="caution">
    <text evidence="15">The sequence shown here is derived from an EMBL/GenBank/DDBJ whole genome shotgun (WGS) entry which is preliminary data.</text>
</comment>
<evidence type="ECO:0000259" key="14">
    <source>
        <dbReference type="PROSITE" id="PS50885"/>
    </source>
</evidence>
<accession>A0ABS8PCA7</accession>
<keyword evidence="9" id="KW-0902">Two-component regulatory system</keyword>
<feature type="transmembrane region" description="Helical" evidence="12">
    <location>
        <begin position="7"/>
        <end position="28"/>
    </location>
</feature>
<reference evidence="15 16" key="1">
    <citation type="submission" date="2021-11" db="EMBL/GenBank/DDBJ databases">
        <title>Draft genome sequence of Actinomycetospora sp. SF1 isolated from the rhizosphere soil.</title>
        <authorList>
            <person name="Duangmal K."/>
            <person name="Chantavorakit T."/>
        </authorList>
    </citation>
    <scope>NUCLEOTIDE SEQUENCE [LARGE SCALE GENOMIC DNA]</scope>
    <source>
        <strain evidence="15 16">TBRC 5722</strain>
    </source>
</reference>
<dbReference type="SUPFAM" id="SSF47384">
    <property type="entry name" value="Homodimeric domain of signal transducing histidine kinase"/>
    <property type="match status" value="1"/>
</dbReference>
<keyword evidence="16" id="KW-1185">Reference proteome</keyword>
<evidence type="ECO:0000256" key="6">
    <source>
        <dbReference type="ARBA" id="ARBA00022692"/>
    </source>
</evidence>
<evidence type="ECO:0000256" key="10">
    <source>
        <dbReference type="ARBA" id="ARBA00023136"/>
    </source>
</evidence>
<dbReference type="Proteomes" id="UP001199469">
    <property type="component" value="Unassembled WGS sequence"/>
</dbReference>
<dbReference type="InterPro" id="IPR036097">
    <property type="entry name" value="HisK_dim/P_sf"/>
</dbReference>
<dbReference type="PROSITE" id="PS50109">
    <property type="entry name" value="HIS_KIN"/>
    <property type="match status" value="1"/>
</dbReference>
<keyword evidence="10 12" id="KW-0472">Membrane</keyword>
<comment type="subcellular location">
    <subcellularLocation>
        <location evidence="2">Cell membrane</location>
    </subcellularLocation>
</comment>
<dbReference type="RefSeq" id="WP_230737217.1">
    <property type="nucleotide sequence ID" value="NZ_JAJNDB010000004.1"/>
</dbReference>
<keyword evidence="4" id="KW-0597">Phosphoprotein</keyword>
<evidence type="ECO:0000256" key="9">
    <source>
        <dbReference type="ARBA" id="ARBA00023012"/>
    </source>
</evidence>
<dbReference type="SMART" id="SM00304">
    <property type="entry name" value="HAMP"/>
    <property type="match status" value="1"/>
</dbReference>
<dbReference type="CDD" id="cd00075">
    <property type="entry name" value="HATPase"/>
    <property type="match status" value="1"/>
</dbReference>
<dbReference type="Gene3D" id="3.30.565.10">
    <property type="entry name" value="Histidine kinase-like ATPase, C-terminal domain"/>
    <property type="match status" value="1"/>
</dbReference>
<dbReference type="GO" id="GO:0005524">
    <property type="term" value="F:ATP binding"/>
    <property type="evidence" value="ECO:0007669"/>
    <property type="project" value="UniProtKB-KW"/>
</dbReference>
<dbReference type="CDD" id="cd06225">
    <property type="entry name" value="HAMP"/>
    <property type="match status" value="1"/>
</dbReference>
<dbReference type="EMBL" id="JAJNDB010000004">
    <property type="protein sequence ID" value="MCD2195784.1"/>
    <property type="molecule type" value="Genomic_DNA"/>
</dbReference>
<evidence type="ECO:0000256" key="11">
    <source>
        <dbReference type="SAM" id="MobiDB-lite"/>
    </source>
</evidence>
<comment type="catalytic activity">
    <reaction evidence="1">
        <text>ATP + protein L-histidine = ADP + protein N-phospho-L-histidine.</text>
        <dbReference type="EC" id="2.7.13.3"/>
    </reaction>
</comment>
<evidence type="ECO:0000256" key="3">
    <source>
        <dbReference type="ARBA" id="ARBA00012438"/>
    </source>
</evidence>
<dbReference type="InterPro" id="IPR005467">
    <property type="entry name" value="His_kinase_dom"/>
</dbReference>
<dbReference type="InterPro" id="IPR003660">
    <property type="entry name" value="HAMP_dom"/>
</dbReference>
<dbReference type="PROSITE" id="PS50885">
    <property type="entry name" value="HAMP"/>
    <property type="match status" value="1"/>
</dbReference>
<evidence type="ECO:0000259" key="13">
    <source>
        <dbReference type="PROSITE" id="PS50109"/>
    </source>
</evidence>
<dbReference type="InterPro" id="IPR036890">
    <property type="entry name" value="HATPase_C_sf"/>
</dbReference>
<keyword evidence="15" id="KW-0547">Nucleotide-binding</keyword>
<keyword evidence="15" id="KW-0067">ATP-binding</keyword>
<dbReference type="InterPro" id="IPR003594">
    <property type="entry name" value="HATPase_dom"/>
</dbReference>
<evidence type="ECO:0000256" key="7">
    <source>
        <dbReference type="ARBA" id="ARBA00022777"/>
    </source>
</evidence>
<evidence type="ECO:0000256" key="5">
    <source>
        <dbReference type="ARBA" id="ARBA00022679"/>
    </source>
</evidence>
<dbReference type="Gene3D" id="6.10.340.10">
    <property type="match status" value="1"/>
</dbReference>
<dbReference type="CDD" id="cd00082">
    <property type="entry name" value="HisKA"/>
    <property type="match status" value="1"/>
</dbReference>
<dbReference type="InterPro" id="IPR050428">
    <property type="entry name" value="TCS_sensor_his_kinase"/>
</dbReference>
<evidence type="ECO:0000313" key="16">
    <source>
        <dbReference type="Proteomes" id="UP001199469"/>
    </source>
</evidence>
<dbReference type="SMART" id="SM00387">
    <property type="entry name" value="HATPase_c"/>
    <property type="match status" value="1"/>
</dbReference>
<dbReference type="Pfam" id="PF00512">
    <property type="entry name" value="HisKA"/>
    <property type="match status" value="1"/>
</dbReference>
<evidence type="ECO:0000256" key="4">
    <source>
        <dbReference type="ARBA" id="ARBA00022553"/>
    </source>
</evidence>
<feature type="domain" description="HAMP" evidence="14">
    <location>
        <begin position="177"/>
        <end position="230"/>
    </location>
</feature>
<dbReference type="PANTHER" id="PTHR45436">
    <property type="entry name" value="SENSOR HISTIDINE KINASE YKOH"/>
    <property type="match status" value="1"/>
</dbReference>
<evidence type="ECO:0000256" key="12">
    <source>
        <dbReference type="SAM" id="Phobius"/>
    </source>
</evidence>
<evidence type="ECO:0000313" key="15">
    <source>
        <dbReference type="EMBL" id="MCD2195784.1"/>
    </source>
</evidence>